<evidence type="ECO:0000313" key="2">
    <source>
        <dbReference type="EMBL" id="NHN30059.1"/>
    </source>
</evidence>
<dbReference type="Pfam" id="PF13797">
    <property type="entry name" value="Post_transc_reg"/>
    <property type="match status" value="1"/>
</dbReference>
<feature type="region of interest" description="Disordered" evidence="1">
    <location>
        <begin position="1"/>
        <end position="24"/>
    </location>
</feature>
<sequence>MVRESLDSPLTEEEAESPPLTEEELNGLIENICTSKAEEFRMIGYEQVTGEEIWECVSDKYKKTGMPALHQIVNDILSLKVTKFMNWMTMSIYKGNPFA</sequence>
<organism evidence="2 3">
    <name type="scientific">Paenibacillus agricola</name>
    <dbReference type="NCBI Taxonomy" id="2716264"/>
    <lineage>
        <taxon>Bacteria</taxon>
        <taxon>Bacillati</taxon>
        <taxon>Bacillota</taxon>
        <taxon>Bacilli</taxon>
        <taxon>Bacillales</taxon>
        <taxon>Paenibacillaceae</taxon>
        <taxon>Paenibacillus</taxon>
    </lineage>
</organism>
<feature type="compositionally biased region" description="Acidic residues" evidence="1">
    <location>
        <begin position="10"/>
        <end position="24"/>
    </location>
</feature>
<dbReference type="EMBL" id="JAAOIW010000003">
    <property type="protein sequence ID" value="NHN30059.1"/>
    <property type="molecule type" value="Genomic_DNA"/>
</dbReference>
<accession>A0ABX0J1E5</accession>
<gene>
    <name evidence="2" type="ORF">G9U52_09455</name>
</gene>
<evidence type="ECO:0000256" key="1">
    <source>
        <dbReference type="SAM" id="MobiDB-lite"/>
    </source>
</evidence>
<protein>
    <recommendedName>
        <fullName evidence="4">ComN-like post-transcriptional regulator</fullName>
    </recommendedName>
</protein>
<reference evidence="2" key="1">
    <citation type="submission" date="2020-03" db="EMBL/GenBank/DDBJ databases">
        <title>Draft sequencing of Paenibacilllus sp. S3N08.</title>
        <authorList>
            <person name="Kim D.-U."/>
        </authorList>
    </citation>
    <scope>NUCLEOTIDE SEQUENCE</scope>
    <source>
        <strain evidence="2">S3N08</strain>
    </source>
</reference>
<evidence type="ECO:0000313" key="3">
    <source>
        <dbReference type="Proteomes" id="UP001165962"/>
    </source>
</evidence>
<name>A0ABX0J1E5_9BACL</name>
<dbReference type="Proteomes" id="UP001165962">
    <property type="component" value="Unassembled WGS sequence"/>
</dbReference>
<dbReference type="InterPro" id="IPR025716">
    <property type="entry name" value="Post-transcriptional_regulator"/>
</dbReference>
<proteinExistence type="predicted"/>
<evidence type="ECO:0008006" key="4">
    <source>
        <dbReference type="Google" id="ProtNLM"/>
    </source>
</evidence>
<comment type="caution">
    <text evidence="2">The sequence shown here is derived from an EMBL/GenBank/DDBJ whole genome shotgun (WGS) entry which is preliminary data.</text>
</comment>
<keyword evidence="3" id="KW-1185">Reference proteome</keyword>